<dbReference type="AlphaFoldDB" id="W2I1X6"/>
<evidence type="ECO:0000256" key="1">
    <source>
        <dbReference type="SAM" id="MobiDB-lite"/>
    </source>
</evidence>
<feature type="compositionally biased region" description="Basic and acidic residues" evidence="1">
    <location>
        <begin position="1"/>
        <end position="16"/>
    </location>
</feature>
<gene>
    <name evidence="2" type="ORF">L916_18366</name>
</gene>
<accession>W2I1X6</accession>
<proteinExistence type="predicted"/>
<organism evidence="2">
    <name type="scientific">Phytophthora nicotianae</name>
    <name type="common">Potato buckeye rot agent</name>
    <name type="synonym">Phytophthora parasitica</name>
    <dbReference type="NCBI Taxonomy" id="4792"/>
    <lineage>
        <taxon>Eukaryota</taxon>
        <taxon>Sar</taxon>
        <taxon>Stramenopiles</taxon>
        <taxon>Oomycota</taxon>
        <taxon>Peronosporomycetes</taxon>
        <taxon>Peronosporales</taxon>
        <taxon>Peronosporaceae</taxon>
        <taxon>Phytophthora</taxon>
    </lineage>
</organism>
<feature type="compositionally biased region" description="Basic residues" evidence="1">
    <location>
        <begin position="28"/>
        <end position="37"/>
    </location>
</feature>
<name>W2I1X6_PHYNI</name>
<evidence type="ECO:0000313" key="2">
    <source>
        <dbReference type="EMBL" id="ETL28229.1"/>
    </source>
</evidence>
<dbReference type="EMBL" id="KI675801">
    <property type="protein sequence ID" value="ETL28229.1"/>
    <property type="molecule type" value="Genomic_DNA"/>
</dbReference>
<protein>
    <submittedName>
        <fullName evidence="2">Uncharacterized protein</fullName>
    </submittedName>
</protein>
<reference evidence="2" key="1">
    <citation type="submission" date="2013-11" db="EMBL/GenBank/DDBJ databases">
        <title>The Genome Sequence of Phytophthora parasitica CJ05E6.</title>
        <authorList>
            <consortium name="The Broad Institute Genomics Platform"/>
            <person name="Russ C."/>
            <person name="Tyler B."/>
            <person name="Panabieres F."/>
            <person name="Shan W."/>
            <person name="Tripathy S."/>
            <person name="Grunwald N."/>
            <person name="Machado M."/>
            <person name="Johnson C.S."/>
            <person name="Arredondo F."/>
            <person name="Hong C."/>
            <person name="Coffey M."/>
            <person name="Young S.K."/>
            <person name="Zeng Q."/>
            <person name="Gargeya S."/>
            <person name="Fitzgerald M."/>
            <person name="Abouelleil A."/>
            <person name="Alvarado L."/>
            <person name="Chapman S.B."/>
            <person name="Gainer-Dewar J."/>
            <person name="Goldberg J."/>
            <person name="Griggs A."/>
            <person name="Gujja S."/>
            <person name="Hansen M."/>
            <person name="Howarth C."/>
            <person name="Imamovic A."/>
            <person name="Ireland A."/>
            <person name="Larimer J."/>
            <person name="McCowan C."/>
            <person name="Murphy C."/>
            <person name="Pearson M."/>
            <person name="Poon T.W."/>
            <person name="Priest M."/>
            <person name="Roberts A."/>
            <person name="Saif S."/>
            <person name="Shea T."/>
            <person name="Sykes S."/>
            <person name="Wortman J."/>
            <person name="Nusbaum C."/>
            <person name="Birren B."/>
        </authorList>
    </citation>
    <scope>NUCLEOTIDE SEQUENCE [LARGE SCALE GENOMIC DNA]</scope>
    <source>
        <strain evidence="2">CJ05E6</strain>
    </source>
</reference>
<feature type="region of interest" description="Disordered" evidence="1">
    <location>
        <begin position="1"/>
        <end position="37"/>
    </location>
</feature>
<sequence>MDLRDDVQLHESDRRSSTYGRAYDNRKTWRTTHLGHN</sequence>
<dbReference type="Proteomes" id="UP000053864">
    <property type="component" value="Unassembled WGS sequence"/>
</dbReference>